<proteinExistence type="inferred from homology"/>
<dbReference type="Pfam" id="PF11768">
    <property type="entry name" value="Frtz"/>
    <property type="match status" value="2"/>
</dbReference>
<dbReference type="PANTHER" id="PTHR13667:SF5">
    <property type="entry name" value="WD REPEAT-CONTAINING AND PLANAR CELL POLARITY EFFECTOR PROTEIN FRITZ HOMOLOG"/>
    <property type="match status" value="1"/>
</dbReference>
<evidence type="ECO:0000256" key="7">
    <source>
        <dbReference type="ARBA" id="ARBA00022737"/>
    </source>
</evidence>
<feature type="compositionally biased region" description="Basic and acidic residues" evidence="13">
    <location>
        <begin position="638"/>
        <end position="658"/>
    </location>
</feature>
<organism evidence="14 15">
    <name type="scientific">Armadillidium nasatum</name>
    <dbReference type="NCBI Taxonomy" id="96803"/>
    <lineage>
        <taxon>Eukaryota</taxon>
        <taxon>Metazoa</taxon>
        <taxon>Ecdysozoa</taxon>
        <taxon>Arthropoda</taxon>
        <taxon>Crustacea</taxon>
        <taxon>Multicrustacea</taxon>
        <taxon>Malacostraca</taxon>
        <taxon>Eumalacostraca</taxon>
        <taxon>Peracarida</taxon>
        <taxon>Isopoda</taxon>
        <taxon>Oniscidea</taxon>
        <taxon>Crinocheta</taxon>
        <taxon>Armadillidiidae</taxon>
        <taxon>Armadillidium</taxon>
    </lineage>
</organism>
<name>A0A5N5T9J1_9CRUS</name>
<keyword evidence="15" id="KW-1185">Reference proteome</keyword>
<keyword evidence="10" id="KW-0472">Membrane</keyword>
<dbReference type="GO" id="GO:0044782">
    <property type="term" value="P:cilium organization"/>
    <property type="evidence" value="ECO:0007669"/>
    <property type="project" value="TreeGrafter"/>
</dbReference>
<evidence type="ECO:0000256" key="12">
    <source>
        <dbReference type="ARBA" id="ARBA00023273"/>
    </source>
</evidence>
<accession>A0A5N5T9J1</accession>
<keyword evidence="5" id="KW-0963">Cytoplasm</keyword>
<sequence length="842" mass="93431">MVTLLSDIHFWTLRDDIIVKDADIGAHRYQEKGSVTKERVYFSQRKKYIESREGVLVLKNSRPTRLRDSLKEFEEILAKEKLVSEGWRGGNTYQTFFASGLICFLTVNALGDLQSIVCDKFLVGKLLSENVTDVTSSSSYLVYSYNDARLTLIHTTKPVPLTSSKIPYKFSSHEPKIVTWENIGPAGRRFERRLSFNLTEKLLLVWWETGEDEVYPWSPLDKDRDRANLLVYSLSGVSLQLLSYCRTELSPLSIAFSQVDENVILTVEQGFDKVGGVTVLSCVYEMDKGSIRRVSVTSIPLEAPLTAHSYNPSETCLLLACNNGVLALHCESRGMTHVTKAGLIPSCIAWLPSGTLLAVVNDRGQMQVFDMALSLMRIQLLLEDSSPQRILDFSEYFCYQPSFRKLKWASESPLKYPSEKETVGSAMPLLSLFFNNGPIACLRIICSGHTSDNALSKNKPHNPIVEFSPEILVCQYVKNLVGSLLKLPLTGRRESQIEAALSSFLLSPVRFSPYVEEEFGPSVRALTRRFFFKLLRNGSLEKSYRLAIDLKDRDCYLHVHHVARSRGNGELAGLALASARELGSDSCWSGSCSSTSVGSHSGDEESCSDSKSGSGSSSCSTCGSRSEDEGDGGEEEEENKKDSEIKVEEKDEKEERSAIRGGIPTDMPKKYVHHTIKPSKVPPPPVLPAAASIPSSTASPLHAVAVQASEDGTITINIRQGAKTSNRPTPMPRPVKLSPSLPSVSERPETPTKPNINGFTRTGFYQAQNRPIRPVMSGRLKTVKEVCEASVSSLESMKEEPSLVPSRERESLRRQYEQAIFQELTTEEENGNVVKVVHFGVV</sequence>
<evidence type="ECO:0000256" key="8">
    <source>
        <dbReference type="ARBA" id="ARBA00022794"/>
    </source>
</evidence>
<evidence type="ECO:0000256" key="1">
    <source>
        <dbReference type="ARBA" id="ARBA00004236"/>
    </source>
</evidence>
<comment type="similarity">
    <text evidence="3">Belongs to the WD repeat fritz family.</text>
</comment>
<keyword evidence="7" id="KW-0677">Repeat</keyword>
<dbReference type="GO" id="GO:0097541">
    <property type="term" value="C:axonemal basal plate"/>
    <property type="evidence" value="ECO:0007669"/>
    <property type="project" value="TreeGrafter"/>
</dbReference>
<feature type="compositionally biased region" description="Low complexity" evidence="13">
    <location>
        <begin position="609"/>
        <end position="624"/>
    </location>
</feature>
<keyword evidence="8" id="KW-0970">Cilium biogenesis/degradation</keyword>
<dbReference type="Proteomes" id="UP000326759">
    <property type="component" value="Unassembled WGS sequence"/>
</dbReference>
<dbReference type="EMBL" id="SEYY01006591">
    <property type="protein sequence ID" value="KAB7502849.1"/>
    <property type="molecule type" value="Genomic_DNA"/>
</dbReference>
<reference evidence="14 15" key="1">
    <citation type="journal article" date="2019" name="PLoS Biol.">
        <title>Sex chromosomes control vertical transmission of feminizing Wolbachia symbionts in an isopod.</title>
        <authorList>
            <person name="Becking T."/>
            <person name="Chebbi M.A."/>
            <person name="Giraud I."/>
            <person name="Moumen B."/>
            <person name="Laverre T."/>
            <person name="Caubet Y."/>
            <person name="Peccoud J."/>
            <person name="Gilbert C."/>
            <person name="Cordaux R."/>
        </authorList>
    </citation>
    <scope>NUCLEOTIDE SEQUENCE [LARGE SCALE GENOMIC DNA]</scope>
    <source>
        <strain evidence="14">ANa2</strain>
        <tissue evidence="14">Whole body excluding digestive tract and cuticle</tissue>
    </source>
</reference>
<evidence type="ECO:0000313" key="15">
    <source>
        <dbReference type="Proteomes" id="UP000326759"/>
    </source>
</evidence>
<comment type="subcellular location">
    <subcellularLocation>
        <location evidence="1">Cell membrane</location>
    </subcellularLocation>
    <subcellularLocation>
        <location evidence="2">Cytoplasm</location>
        <location evidence="2">Cytoskeleton</location>
        <location evidence="2">Cilium axoneme</location>
    </subcellularLocation>
</comment>
<dbReference type="GO" id="GO:0045184">
    <property type="term" value="P:establishment of protein localization"/>
    <property type="evidence" value="ECO:0007669"/>
    <property type="project" value="TreeGrafter"/>
</dbReference>
<dbReference type="SUPFAM" id="SSF50978">
    <property type="entry name" value="WD40 repeat-like"/>
    <property type="match status" value="1"/>
</dbReference>
<feature type="compositionally biased region" description="Acidic residues" evidence="13">
    <location>
        <begin position="628"/>
        <end position="637"/>
    </location>
</feature>
<evidence type="ECO:0000256" key="4">
    <source>
        <dbReference type="ARBA" id="ARBA00022475"/>
    </source>
</evidence>
<dbReference type="GO" id="GO:0007399">
    <property type="term" value="P:nervous system development"/>
    <property type="evidence" value="ECO:0007669"/>
    <property type="project" value="TreeGrafter"/>
</dbReference>
<dbReference type="InterPro" id="IPR036322">
    <property type="entry name" value="WD40_repeat_dom_sf"/>
</dbReference>
<protein>
    <submittedName>
        <fullName evidence="14">WD repeat-containing and planar cell polarity effector protein fritz-like protein</fullName>
    </submittedName>
</protein>
<comment type="caution">
    <text evidence="14">The sequence shown here is derived from an EMBL/GenBank/DDBJ whole genome shotgun (WGS) entry which is preliminary data.</text>
</comment>
<dbReference type="OrthoDB" id="10013020at2759"/>
<evidence type="ECO:0000313" key="14">
    <source>
        <dbReference type="EMBL" id="KAB7502849.1"/>
    </source>
</evidence>
<keyword evidence="4" id="KW-1003">Cell membrane</keyword>
<evidence type="ECO:0000256" key="13">
    <source>
        <dbReference type="SAM" id="MobiDB-lite"/>
    </source>
</evidence>
<feature type="region of interest" description="Disordered" evidence="13">
    <location>
        <begin position="594"/>
        <end position="669"/>
    </location>
</feature>
<keyword evidence="12" id="KW-0966">Cell projection</keyword>
<keyword evidence="6" id="KW-0853">WD repeat</keyword>
<evidence type="ECO:0000256" key="9">
    <source>
        <dbReference type="ARBA" id="ARBA00023069"/>
    </source>
</evidence>
<dbReference type="GO" id="GO:0005886">
    <property type="term" value="C:plasma membrane"/>
    <property type="evidence" value="ECO:0007669"/>
    <property type="project" value="UniProtKB-SubCell"/>
</dbReference>
<feature type="compositionally biased region" description="Low complexity" evidence="13">
    <location>
        <begin position="734"/>
        <end position="745"/>
    </location>
</feature>
<keyword evidence="11" id="KW-0206">Cytoskeleton</keyword>
<evidence type="ECO:0000256" key="3">
    <source>
        <dbReference type="ARBA" id="ARBA00006059"/>
    </source>
</evidence>
<feature type="compositionally biased region" description="Polar residues" evidence="13">
    <location>
        <begin position="717"/>
        <end position="728"/>
    </location>
</feature>
<evidence type="ECO:0000256" key="2">
    <source>
        <dbReference type="ARBA" id="ARBA00004430"/>
    </source>
</evidence>
<keyword evidence="9" id="KW-0969">Cilium</keyword>
<feature type="compositionally biased region" description="Polar residues" evidence="13">
    <location>
        <begin position="752"/>
        <end position="761"/>
    </location>
</feature>
<dbReference type="AlphaFoldDB" id="A0A5N5T9J1"/>
<evidence type="ECO:0000256" key="10">
    <source>
        <dbReference type="ARBA" id="ARBA00023136"/>
    </source>
</evidence>
<feature type="region of interest" description="Disordered" evidence="13">
    <location>
        <begin position="717"/>
        <end position="761"/>
    </location>
</feature>
<evidence type="ECO:0000256" key="11">
    <source>
        <dbReference type="ARBA" id="ARBA00023212"/>
    </source>
</evidence>
<dbReference type="PANTHER" id="PTHR13667">
    <property type="entry name" value="HOMOLOC-13"/>
    <property type="match status" value="1"/>
</dbReference>
<dbReference type="InterPro" id="IPR024511">
    <property type="entry name" value="Frtz"/>
</dbReference>
<gene>
    <name evidence="14" type="primary">Wdpcp</name>
    <name evidence="14" type="ORF">Anas_13396</name>
</gene>
<evidence type="ECO:0000256" key="6">
    <source>
        <dbReference type="ARBA" id="ARBA00022574"/>
    </source>
</evidence>
<evidence type="ECO:0000256" key="5">
    <source>
        <dbReference type="ARBA" id="ARBA00022490"/>
    </source>
</evidence>